<keyword evidence="14" id="KW-1185">Reference proteome</keyword>
<dbReference type="GO" id="GO:0004497">
    <property type="term" value="F:monooxygenase activity"/>
    <property type="evidence" value="ECO:0007669"/>
    <property type="project" value="UniProtKB-KW"/>
</dbReference>
<dbReference type="GO" id="GO:0016705">
    <property type="term" value="F:oxidoreductase activity, acting on paired donors, with incorporation or reduction of molecular oxygen"/>
    <property type="evidence" value="ECO:0007669"/>
    <property type="project" value="InterPro"/>
</dbReference>
<organism evidence="13 14">
    <name type="scientific">Aquilegia coerulea</name>
    <name type="common">Rocky mountain columbine</name>
    <dbReference type="NCBI Taxonomy" id="218851"/>
    <lineage>
        <taxon>Eukaryota</taxon>
        <taxon>Viridiplantae</taxon>
        <taxon>Streptophyta</taxon>
        <taxon>Embryophyta</taxon>
        <taxon>Tracheophyta</taxon>
        <taxon>Spermatophyta</taxon>
        <taxon>Magnoliopsida</taxon>
        <taxon>Ranunculales</taxon>
        <taxon>Ranunculaceae</taxon>
        <taxon>Thalictroideae</taxon>
        <taxon>Aquilegia</taxon>
    </lineage>
</organism>
<keyword evidence="4 12" id="KW-0812">Transmembrane</keyword>
<keyword evidence="11" id="KW-0503">Monooxygenase</keyword>
<evidence type="ECO:0000256" key="6">
    <source>
        <dbReference type="ARBA" id="ARBA00022989"/>
    </source>
</evidence>
<dbReference type="PRINTS" id="PR00385">
    <property type="entry name" value="P450"/>
</dbReference>
<sequence>MDSLHQCLGGILGLLIFFLCYLKWKKTTNINCKSAPEPKGAWPMVGHLPMLMGPQILHTALGALADEYGPVFTIRLGVHKTLVVSSWEIAKECFTINDKVLATRPSSVAVRVMGYNYASFAFAPYGSYWREARKIAILELLSNHRLELLKHVRFSEVSTSIKELYQVWQENCSNSNGFVPAEMKQWFGDLSINVVVRMVAGKRYMGASAKSDDEGRRFQKAIKEFFYYIGLFIVSDALPFLGWLDIQGHEKAMKKTAKELDCILEGWLKEHRQSLLDNGTEVQQDFMYVLLSILEDKKIFGYEADMANKGICLQMIAGATDTTTITLTWALSLLLNNQHTLKKAQEEIDTIVGKDRQVNELDIEKLVYLQAIVKETLRLYPAAPLSAQHEAMEDCTVAGYHVPAGTRLITNLWKIQQDPHIWSNPSEFKPERFLTTQANVDVRGQHFEYIPFGSGRRSCPGISFGLQVIHLTLARLLQSFDFKTSLDALVDMTESPGLTNIKATPLDVLITPRLPADLY</sequence>
<dbReference type="Pfam" id="PF00067">
    <property type="entry name" value="p450"/>
    <property type="match status" value="1"/>
</dbReference>
<evidence type="ECO:0000256" key="4">
    <source>
        <dbReference type="ARBA" id="ARBA00022692"/>
    </source>
</evidence>
<dbReference type="Gene3D" id="1.10.630.10">
    <property type="entry name" value="Cytochrome P450"/>
    <property type="match status" value="1"/>
</dbReference>
<dbReference type="PROSITE" id="PS00086">
    <property type="entry name" value="CYTOCHROME_P450"/>
    <property type="match status" value="1"/>
</dbReference>
<dbReference type="GO" id="GO:0044550">
    <property type="term" value="P:secondary metabolite biosynthetic process"/>
    <property type="evidence" value="ECO:0007669"/>
    <property type="project" value="UniProtKB-ARBA"/>
</dbReference>
<comment type="subcellular location">
    <subcellularLocation>
        <location evidence="2">Membrane</location>
    </subcellularLocation>
</comment>
<dbReference type="FunCoup" id="A0A2G5DR31">
    <property type="interactions" value="295"/>
</dbReference>
<protein>
    <recommendedName>
        <fullName evidence="15">Cytochrome P450</fullName>
    </recommendedName>
</protein>
<dbReference type="InterPro" id="IPR001128">
    <property type="entry name" value="Cyt_P450"/>
</dbReference>
<evidence type="ECO:0000313" key="13">
    <source>
        <dbReference type="EMBL" id="PIA45975.1"/>
    </source>
</evidence>
<evidence type="ECO:0000256" key="7">
    <source>
        <dbReference type="ARBA" id="ARBA00023002"/>
    </source>
</evidence>
<comment type="similarity">
    <text evidence="11">Belongs to the cytochrome P450 family.</text>
</comment>
<evidence type="ECO:0000256" key="2">
    <source>
        <dbReference type="ARBA" id="ARBA00004370"/>
    </source>
</evidence>
<evidence type="ECO:0000256" key="5">
    <source>
        <dbReference type="ARBA" id="ARBA00022723"/>
    </source>
</evidence>
<evidence type="ECO:0000256" key="3">
    <source>
        <dbReference type="ARBA" id="ARBA00022617"/>
    </source>
</evidence>
<evidence type="ECO:0000256" key="10">
    <source>
        <dbReference type="PIRSR" id="PIRSR602401-1"/>
    </source>
</evidence>
<keyword evidence="5 10" id="KW-0479">Metal-binding</keyword>
<dbReference type="AlphaFoldDB" id="A0A2G5DR31"/>
<evidence type="ECO:0000256" key="11">
    <source>
        <dbReference type="RuleBase" id="RU000461"/>
    </source>
</evidence>
<evidence type="ECO:0000256" key="8">
    <source>
        <dbReference type="ARBA" id="ARBA00023004"/>
    </source>
</evidence>
<dbReference type="InParanoid" id="A0A2G5DR31"/>
<dbReference type="PANTHER" id="PTHR47947">
    <property type="entry name" value="CYTOCHROME P450 82C3-RELATED"/>
    <property type="match status" value="1"/>
</dbReference>
<feature type="transmembrane region" description="Helical" evidence="12">
    <location>
        <begin position="6"/>
        <end position="24"/>
    </location>
</feature>
<dbReference type="GO" id="GO:0016020">
    <property type="term" value="C:membrane"/>
    <property type="evidence" value="ECO:0007669"/>
    <property type="project" value="UniProtKB-SubCell"/>
</dbReference>
<reference evidence="13 14" key="1">
    <citation type="submission" date="2017-09" db="EMBL/GenBank/DDBJ databases">
        <title>WGS assembly of Aquilegia coerulea Goldsmith.</title>
        <authorList>
            <person name="Hodges S."/>
            <person name="Kramer E."/>
            <person name="Nordborg M."/>
            <person name="Tomkins J."/>
            <person name="Borevitz J."/>
            <person name="Derieg N."/>
            <person name="Yan J."/>
            <person name="Mihaltcheva S."/>
            <person name="Hayes R.D."/>
            <person name="Rokhsar D."/>
        </authorList>
    </citation>
    <scope>NUCLEOTIDE SEQUENCE [LARGE SCALE GENOMIC DNA]</scope>
    <source>
        <strain evidence="14">cv. Goldsmith</strain>
    </source>
</reference>
<dbReference type="InterPro" id="IPR017972">
    <property type="entry name" value="Cyt_P450_CS"/>
</dbReference>
<evidence type="ECO:0000313" key="14">
    <source>
        <dbReference type="Proteomes" id="UP000230069"/>
    </source>
</evidence>
<keyword evidence="7 11" id="KW-0560">Oxidoreductase</keyword>
<dbReference type="FunFam" id="1.10.630.10:FF:000026">
    <property type="entry name" value="Cytochrome P450 82C4"/>
    <property type="match status" value="1"/>
</dbReference>
<dbReference type="PANTHER" id="PTHR47947:SF26">
    <property type="entry name" value="CYTOCHROME P450"/>
    <property type="match status" value="1"/>
</dbReference>
<dbReference type="EMBL" id="KZ305033">
    <property type="protein sequence ID" value="PIA45975.1"/>
    <property type="molecule type" value="Genomic_DNA"/>
</dbReference>
<feature type="transmembrane region" description="Helical" evidence="12">
    <location>
        <begin position="225"/>
        <end position="244"/>
    </location>
</feature>
<dbReference type="InterPro" id="IPR036396">
    <property type="entry name" value="Cyt_P450_sf"/>
</dbReference>
<evidence type="ECO:0000256" key="9">
    <source>
        <dbReference type="ARBA" id="ARBA00023136"/>
    </source>
</evidence>
<comment type="cofactor">
    <cofactor evidence="1 10">
        <name>heme</name>
        <dbReference type="ChEBI" id="CHEBI:30413"/>
    </cofactor>
</comment>
<evidence type="ECO:0008006" key="15">
    <source>
        <dbReference type="Google" id="ProtNLM"/>
    </source>
</evidence>
<dbReference type="GO" id="GO:0020037">
    <property type="term" value="F:heme binding"/>
    <property type="evidence" value="ECO:0007669"/>
    <property type="project" value="InterPro"/>
</dbReference>
<dbReference type="InterPro" id="IPR050651">
    <property type="entry name" value="Plant_Cytochrome_P450_Monoox"/>
</dbReference>
<evidence type="ECO:0000256" key="1">
    <source>
        <dbReference type="ARBA" id="ARBA00001971"/>
    </source>
</evidence>
<name>A0A2G5DR31_AQUCA</name>
<dbReference type="Proteomes" id="UP000230069">
    <property type="component" value="Unassembled WGS sequence"/>
</dbReference>
<evidence type="ECO:0000256" key="12">
    <source>
        <dbReference type="SAM" id="Phobius"/>
    </source>
</evidence>
<gene>
    <name evidence="13" type="ORF">AQUCO_01600318v1</name>
</gene>
<keyword evidence="6 12" id="KW-1133">Transmembrane helix</keyword>
<keyword evidence="3 10" id="KW-0349">Heme</keyword>
<dbReference type="SUPFAM" id="SSF48264">
    <property type="entry name" value="Cytochrome P450"/>
    <property type="match status" value="1"/>
</dbReference>
<feature type="binding site" description="axial binding residue" evidence="10">
    <location>
        <position position="459"/>
    </location>
    <ligand>
        <name>heme</name>
        <dbReference type="ChEBI" id="CHEBI:30413"/>
    </ligand>
    <ligandPart>
        <name>Fe</name>
        <dbReference type="ChEBI" id="CHEBI:18248"/>
    </ligandPart>
</feature>
<proteinExistence type="inferred from homology"/>
<keyword evidence="8 10" id="KW-0408">Iron</keyword>
<accession>A0A2G5DR31</accession>
<dbReference type="InterPro" id="IPR002401">
    <property type="entry name" value="Cyt_P450_E_grp-I"/>
</dbReference>
<dbReference type="PRINTS" id="PR00463">
    <property type="entry name" value="EP450I"/>
</dbReference>
<dbReference type="OrthoDB" id="2789670at2759"/>
<keyword evidence="9 12" id="KW-0472">Membrane</keyword>
<dbReference type="STRING" id="218851.A0A2G5DR31"/>
<dbReference type="GO" id="GO:0005506">
    <property type="term" value="F:iron ion binding"/>
    <property type="evidence" value="ECO:0007669"/>
    <property type="project" value="InterPro"/>
</dbReference>
<dbReference type="CDD" id="cd20654">
    <property type="entry name" value="CYP82"/>
    <property type="match status" value="1"/>
</dbReference>